<dbReference type="AlphaFoldDB" id="V5Z956"/>
<feature type="transmembrane region" description="Helical" evidence="1">
    <location>
        <begin position="59"/>
        <end position="92"/>
    </location>
</feature>
<accession>V5Z956</accession>
<dbReference type="InterPro" id="IPR025686">
    <property type="entry name" value="Glucos_trans_II"/>
</dbReference>
<reference evidence="2 3" key="1">
    <citation type="journal article" date="2013" name="Syst. Appl. Microbiol.">
        <title>Phylogenetic position and virulence apparatus of the pear flower necrosis pathogen Erwinia piriflorinigrans CFBP 5888T as assessed by comparative genomics.</title>
        <authorList>
            <person name="Smits T.H."/>
            <person name="Rezzonico F."/>
            <person name="Lopez M.M."/>
            <person name="Blom J."/>
            <person name="Goesmann A."/>
            <person name="Frey J.E."/>
            <person name="Duffy B."/>
        </authorList>
    </citation>
    <scope>NUCLEOTIDE SEQUENCE [LARGE SCALE GENOMIC DNA]</scope>
    <source>
        <strain evidence="3">CFBP5888</strain>
    </source>
</reference>
<keyword evidence="1" id="KW-0812">Transmembrane</keyword>
<evidence type="ECO:0000313" key="3">
    <source>
        <dbReference type="Proteomes" id="UP000018217"/>
    </source>
</evidence>
<keyword evidence="3" id="KW-1185">Reference proteome</keyword>
<protein>
    <submittedName>
        <fullName evidence="2">Putative 55,3 kDa protein in gtrB 5'region ORF485</fullName>
    </submittedName>
</protein>
<keyword evidence="1" id="KW-1133">Transmembrane helix</keyword>
<keyword evidence="1" id="KW-0472">Membrane</keyword>
<dbReference type="Proteomes" id="UP000018217">
    <property type="component" value="Unassembled WGS sequence"/>
</dbReference>
<evidence type="ECO:0000256" key="1">
    <source>
        <dbReference type="SAM" id="Phobius"/>
    </source>
</evidence>
<dbReference type="EMBL" id="CAHS01000015">
    <property type="protein sequence ID" value="CCG87779.1"/>
    <property type="molecule type" value="Genomic_DNA"/>
</dbReference>
<feature type="transmembrane region" description="Helical" evidence="1">
    <location>
        <begin position="263"/>
        <end position="280"/>
    </location>
</feature>
<proteinExistence type="predicted"/>
<dbReference type="Pfam" id="PF14264">
    <property type="entry name" value="Glucos_trans_II"/>
    <property type="match status" value="1"/>
</dbReference>
<organism evidence="2 3">
    <name type="scientific">Erwinia piriflorinigrans CFBP 5888</name>
    <dbReference type="NCBI Taxonomy" id="1161919"/>
    <lineage>
        <taxon>Bacteria</taxon>
        <taxon>Pseudomonadati</taxon>
        <taxon>Pseudomonadota</taxon>
        <taxon>Gammaproteobacteria</taxon>
        <taxon>Enterobacterales</taxon>
        <taxon>Erwiniaceae</taxon>
        <taxon>Erwinia</taxon>
    </lineage>
</organism>
<name>V5Z956_9GAMM</name>
<comment type="caution">
    <text evidence="2">The sequence shown here is derived from an EMBL/GenBank/DDBJ whole genome shotgun (WGS) entry which is preliminary data.</text>
</comment>
<feature type="transmembrane region" description="Helical" evidence="1">
    <location>
        <begin position="348"/>
        <end position="367"/>
    </location>
</feature>
<feature type="transmembrane region" description="Helical" evidence="1">
    <location>
        <begin position="193"/>
        <end position="211"/>
    </location>
</feature>
<gene>
    <name evidence="2" type="ORF">EPIR_2414</name>
</gene>
<evidence type="ECO:0000313" key="2">
    <source>
        <dbReference type="EMBL" id="CCG87779.1"/>
    </source>
</evidence>
<feature type="transmembrane region" description="Helical" evidence="1">
    <location>
        <begin position="99"/>
        <end position="119"/>
    </location>
</feature>
<feature type="transmembrane region" description="Helical" evidence="1">
    <location>
        <begin position="321"/>
        <end position="341"/>
    </location>
</feature>
<feature type="transmembrane region" description="Helical" evidence="1">
    <location>
        <begin position="12"/>
        <end position="31"/>
    </location>
</feature>
<dbReference type="STRING" id="1161919.EPIR_2414"/>
<sequence length="491" mass="55555">MLKINFERRDYYIISLSLIAVLLYCLPIVMLDRPYIDDLGRMLYGSSGWSANGRPLADAIMLFMSFGGVLLDISPLNQIISILMLLAVLFCYSRKNLNSLSPVAVSCCVFFFIASPFYIENLSYKFDSLPMSVSLAALIVPFCLNTRSNSTILISIILIVCSLSLYQASIGLFMILTVFEIVKKKARAGNGEVLLLLLQRAISLLLGFFLYKKFVSSRFVNGEYNITHSETLSLTRESLTIFKSNFENILWYFESFIASMPKLIWIAYSVISFVTIAKLIHSQVTDGIKKNLLAIIIVALSPILVFTFSFIHLLMLKQPVFSPRVLISFGGTMFFMAFLTFSSIKNKIVQSILALPMIWLCLCYSYSFSNSSSAQQMTDTLISSSIYSDVAHYNKEFELVNIIGRMPESKQSVLAQSKLPLLSRLIPVYLNYDWLWGAELLNHYGLNLKYNFIEGDRVSQLCGSKPFSSTKDYNLYDINNTLVIKFSNIKC</sequence>
<feature type="transmembrane region" description="Helical" evidence="1">
    <location>
        <begin position="292"/>
        <end position="315"/>
    </location>
</feature>
<dbReference type="RefSeq" id="WP_023655564.1">
    <property type="nucleotide sequence ID" value="NZ_CAHS01000015.1"/>
</dbReference>
<feature type="transmembrane region" description="Helical" evidence="1">
    <location>
        <begin position="152"/>
        <end position="181"/>
    </location>
</feature>